<keyword evidence="1" id="KW-1133">Transmembrane helix</keyword>
<feature type="domain" description="Isopenicillin N synthase-like Fe(2+) 2OG dioxygenase" evidence="2">
    <location>
        <begin position="105"/>
        <end position="170"/>
    </location>
</feature>
<dbReference type="Gene3D" id="2.60.120.330">
    <property type="entry name" value="B-lactam Antibiotic, Isopenicillin N Synthase, Chain"/>
    <property type="match status" value="1"/>
</dbReference>
<protein>
    <submittedName>
        <fullName evidence="3">Inactive 2-oxoglutarate-dependent dioxygenase AOP2</fullName>
    </submittedName>
</protein>
<dbReference type="GO" id="GO:0051213">
    <property type="term" value="F:dioxygenase activity"/>
    <property type="evidence" value="ECO:0007669"/>
    <property type="project" value="UniProtKB-KW"/>
</dbReference>
<keyword evidence="3" id="KW-0560">Oxidoreductase</keyword>
<dbReference type="InterPro" id="IPR044861">
    <property type="entry name" value="IPNS-like_FE2OG_OXY"/>
</dbReference>
<reference evidence="3 4" key="1">
    <citation type="submission" date="2024-04" db="EMBL/GenBank/DDBJ databases">
        <title>Genome assembly C_amara_ONT_v2.</title>
        <authorList>
            <person name="Yant L."/>
            <person name="Moore C."/>
            <person name="Slenker M."/>
        </authorList>
    </citation>
    <scope>NUCLEOTIDE SEQUENCE [LARGE SCALE GENOMIC DNA]</scope>
    <source>
        <tissue evidence="3">Leaf</tissue>
    </source>
</reference>
<dbReference type="EMBL" id="JBANAX010000576">
    <property type="protein sequence ID" value="KAL1202509.1"/>
    <property type="molecule type" value="Genomic_DNA"/>
</dbReference>
<gene>
    <name evidence="3" type="ORF">V5N11_025070</name>
</gene>
<keyword evidence="4" id="KW-1185">Reference proteome</keyword>
<name>A0ABD1AGW8_CARAN</name>
<dbReference type="SUPFAM" id="SSF51197">
    <property type="entry name" value="Clavaminate synthase-like"/>
    <property type="match status" value="1"/>
</dbReference>
<evidence type="ECO:0000256" key="1">
    <source>
        <dbReference type="SAM" id="Phobius"/>
    </source>
</evidence>
<organism evidence="3 4">
    <name type="scientific">Cardamine amara subsp. amara</name>
    <dbReference type="NCBI Taxonomy" id="228776"/>
    <lineage>
        <taxon>Eukaryota</taxon>
        <taxon>Viridiplantae</taxon>
        <taxon>Streptophyta</taxon>
        <taxon>Embryophyta</taxon>
        <taxon>Tracheophyta</taxon>
        <taxon>Spermatophyta</taxon>
        <taxon>Magnoliopsida</taxon>
        <taxon>eudicotyledons</taxon>
        <taxon>Gunneridae</taxon>
        <taxon>Pentapetalae</taxon>
        <taxon>rosids</taxon>
        <taxon>malvids</taxon>
        <taxon>Brassicales</taxon>
        <taxon>Brassicaceae</taxon>
        <taxon>Cardamineae</taxon>
        <taxon>Cardamine</taxon>
    </lineage>
</organism>
<evidence type="ECO:0000313" key="4">
    <source>
        <dbReference type="Proteomes" id="UP001558713"/>
    </source>
</evidence>
<keyword evidence="3" id="KW-0223">Dioxygenase</keyword>
<evidence type="ECO:0000313" key="3">
    <source>
        <dbReference type="EMBL" id="KAL1202509.1"/>
    </source>
</evidence>
<dbReference type="InterPro" id="IPR027443">
    <property type="entry name" value="IPNS-like_sf"/>
</dbReference>
<comment type="caution">
    <text evidence="3">The sequence shown here is derived from an EMBL/GenBank/DDBJ whole genome shotgun (WGS) entry which is preliminary data.</text>
</comment>
<dbReference type="Pfam" id="PF03171">
    <property type="entry name" value="2OG-FeII_Oxy"/>
    <property type="match status" value="1"/>
</dbReference>
<sequence length="192" mass="22469">MDTNVRFRLCLYTKVWALTVLLILTLSIDDLTHKLWPQGNMPTSLLHHHTLPERCRRWRGDQNQIWSRLFFPCFSRSISSCTVEWWSVSSASPSGYIWNQFRFFKYRGLDDNTEEKLGLDPHIDRHSHAILCRNDVVDGLEIKTKDGEEWIKAKPSQDYSFLVIAGASLHVKISFLESQVSSFRFMFLITND</sequence>
<keyword evidence="1" id="KW-0472">Membrane</keyword>
<accession>A0ABD1AGW8</accession>
<dbReference type="Proteomes" id="UP001558713">
    <property type="component" value="Unassembled WGS sequence"/>
</dbReference>
<feature type="transmembrane region" description="Helical" evidence="1">
    <location>
        <begin position="9"/>
        <end position="28"/>
    </location>
</feature>
<keyword evidence="1" id="KW-0812">Transmembrane</keyword>
<evidence type="ECO:0000259" key="2">
    <source>
        <dbReference type="Pfam" id="PF03171"/>
    </source>
</evidence>
<dbReference type="AlphaFoldDB" id="A0ABD1AGW8"/>
<proteinExistence type="predicted"/>